<evidence type="ECO:0000313" key="2">
    <source>
        <dbReference type="EMBL" id="ABJ06987.1"/>
    </source>
</evidence>
<dbReference type="EMBL" id="CP000463">
    <property type="protein sequence ID" value="ABJ06987.1"/>
    <property type="molecule type" value="Genomic_DNA"/>
</dbReference>
<protein>
    <recommendedName>
        <fullName evidence="3">Transmembrane protein</fullName>
    </recommendedName>
</protein>
<dbReference type="KEGG" id="rpe:RPE_3050"/>
<evidence type="ECO:0000256" key="1">
    <source>
        <dbReference type="SAM" id="Phobius"/>
    </source>
</evidence>
<feature type="transmembrane region" description="Helical" evidence="1">
    <location>
        <begin position="87"/>
        <end position="116"/>
    </location>
</feature>
<sequence>MQYWIAAFAAALVVVIGYAAGPIGAIVAIVAFSIALFLLWAHRLGFNGAWTSFGLDRFSAPLLKTENWDLFNAIFADREKVVKAATVAVVLIAVSLILPTSQVIIAVAAVAAWYVFQVYRANKPAKPVASLDSPVYPAVDKRNEVSRIN</sequence>
<accession>Q07M47</accession>
<dbReference type="AlphaFoldDB" id="Q07M47"/>
<reference evidence="2" key="1">
    <citation type="submission" date="2006-09" db="EMBL/GenBank/DDBJ databases">
        <title>Complete sequence of Rhodopseudomonas palustris BisA53.</title>
        <authorList>
            <consortium name="US DOE Joint Genome Institute"/>
            <person name="Copeland A."/>
            <person name="Lucas S."/>
            <person name="Lapidus A."/>
            <person name="Barry K."/>
            <person name="Detter J.C."/>
            <person name="Glavina del Rio T."/>
            <person name="Hammon N."/>
            <person name="Israni S."/>
            <person name="Dalin E."/>
            <person name="Tice H."/>
            <person name="Pitluck S."/>
            <person name="Chain P."/>
            <person name="Malfatti S."/>
            <person name="Shin M."/>
            <person name="Vergez L."/>
            <person name="Schmutz J."/>
            <person name="Larimer F."/>
            <person name="Land M."/>
            <person name="Hauser L."/>
            <person name="Pelletier D.A."/>
            <person name="Kyrpides N."/>
            <person name="Kim E."/>
            <person name="Harwood C.S."/>
            <person name="Oda Y."/>
            <person name="Richardson P."/>
        </authorList>
    </citation>
    <scope>NUCLEOTIDE SEQUENCE [LARGE SCALE GENOMIC DNA]</scope>
    <source>
        <strain evidence="2">BisA53</strain>
    </source>
</reference>
<keyword evidence="1" id="KW-0472">Membrane</keyword>
<gene>
    <name evidence="2" type="ordered locus">RPE_3050</name>
</gene>
<keyword evidence="1" id="KW-0812">Transmembrane</keyword>
<keyword evidence="1" id="KW-1133">Transmembrane helix</keyword>
<feature type="transmembrane region" description="Helical" evidence="1">
    <location>
        <begin position="7"/>
        <end position="40"/>
    </location>
</feature>
<name>Q07M47_RHOP5</name>
<dbReference type="STRING" id="316055.RPE_3050"/>
<dbReference type="eggNOG" id="ENOG503411I">
    <property type="taxonomic scope" value="Bacteria"/>
</dbReference>
<dbReference type="HOGENOM" id="CLU_1729975_0_0_5"/>
<evidence type="ECO:0008006" key="3">
    <source>
        <dbReference type="Google" id="ProtNLM"/>
    </source>
</evidence>
<proteinExistence type="predicted"/>
<dbReference type="OrthoDB" id="8139509at2"/>
<organism evidence="2">
    <name type="scientific">Rhodopseudomonas palustris (strain BisA53)</name>
    <dbReference type="NCBI Taxonomy" id="316055"/>
    <lineage>
        <taxon>Bacteria</taxon>
        <taxon>Pseudomonadati</taxon>
        <taxon>Pseudomonadota</taxon>
        <taxon>Alphaproteobacteria</taxon>
        <taxon>Hyphomicrobiales</taxon>
        <taxon>Nitrobacteraceae</taxon>
        <taxon>Rhodopseudomonas</taxon>
    </lineage>
</organism>